<dbReference type="Proteomes" id="UP001057134">
    <property type="component" value="Chromosome"/>
</dbReference>
<gene>
    <name evidence="3" type="ORF">SK3146_06191</name>
</gene>
<dbReference type="InterPro" id="IPR025377">
    <property type="entry name" value="DUF4367"/>
</dbReference>
<dbReference type="EMBL" id="CP027059">
    <property type="protein sequence ID" value="UQZ86898.1"/>
    <property type="molecule type" value="Genomic_DNA"/>
</dbReference>
<keyword evidence="1" id="KW-0812">Transmembrane</keyword>
<sequence length="318" mass="35241">MENGWLLLFKQNIAACPERVQYALFEQFVEVISRAEPMRELPRPAARQAVKAVFLQAAAGRFRGMDGGRIARRLEEMAREQAVKRRRAGAPAAEREAGDPHAALLEAWGDIAPLLKGRAKRRRRARLTAAVCGFAVILLAGGFMFGTASPSREAAEAAAAAAFRQEDDEAPLYGPSVVSEAEPPLRMTEAEGEAAAYADFKLLVPKFVPPGYTFQEASVWGRERGKQRSGHIIFEYANEEGYLLRVSFVKMEPRSVLSSGFFMPASTEELPVRGSKGLLVTSQDRYVQLNWMEDNVYISISGRELDKERLLKMAESLS</sequence>
<evidence type="ECO:0000313" key="3">
    <source>
        <dbReference type="EMBL" id="UQZ86898.1"/>
    </source>
</evidence>
<organism evidence="3 4">
    <name type="scientific">Paenibacillus konkukensis</name>
    <dbReference type="NCBI Taxonomy" id="2020716"/>
    <lineage>
        <taxon>Bacteria</taxon>
        <taxon>Bacillati</taxon>
        <taxon>Bacillota</taxon>
        <taxon>Bacilli</taxon>
        <taxon>Bacillales</taxon>
        <taxon>Paenibacillaceae</taxon>
        <taxon>Paenibacillus</taxon>
    </lineage>
</organism>
<reference evidence="3" key="2">
    <citation type="journal article" date="2021" name="J Anim Sci Technol">
        <title>Complete genome sequence of Paenibacillus konkukensis sp. nov. SK3146 as a potential probiotic strain.</title>
        <authorList>
            <person name="Jung H.I."/>
            <person name="Park S."/>
            <person name="Niu K.M."/>
            <person name="Lee S.W."/>
            <person name="Kothari D."/>
            <person name="Yi K.J."/>
            <person name="Kim S.K."/>
        </authorList>
    </citation>
    <scope>NUCLEOTIDE SEQUENCE</scope>
    <source>
        <strain evidence="3">SK3146</strain>
    </source>
</reference>
<proteinExistence type="predicted"/>
<feature type="transmembrane region" description="Helical" evidence="1">
    <location>
        <begin position="125"/>
        <end position="145"/>
    </location>
</feature>
<protein>
    <recommendedName>
        <fullName evidence="2">DUF4367 domain-containing protein</fullName>
    </recommendedName>
</protein>
<evidence type="ECO:0000313" key="4">
    <source>
        <dbReference type="Proteomes" id="UP001057134"/>
    </source>
</evidence>
<keyword evidence="4" id="KW-1185">Reference proteome</keyword>
<accession>A0ABY4RXG6</accession>
<keyword evidence="1" id="KW-1133">Transmembrane helix</keyword>
<name>A0ABY4RXG6_9BACL</name>
<evidence type="ECO:0000259" key="2">
    <source>
        <dbReference type="Pfam" id="PF14285"/>
    </source>
</evidence>
<keyword evidence="1" id="KW-0472">Membrane</keyword>
<feature type="domain" description="DUF4367" evidence="2">
    <location>
        <begin position="204"/>
        <end position="317"/>
    </location>
</feature>
<evidence type="ECO:0000256" key="1">
    <source>
        <dbReference type="SAM" id="Phobius"/>
    </source>
</evidence>
<dbReference type="Pfam" id="PF14285">
    <property type="entry name" value="DUF4367"/>
    <property type="match status" value="1"/>
</dbReference>
<reference evidence="3" key="1">
    <citation type="submission" date="2018-02" db="EMBL/GenBank/DDBJ databases">
        <authorList>
            <person name="Kim S.-K."/>
            <person name="Jung H.-I."/>
            <person name="Lee S.-W."/>
        </authorList>
    </citation>
    <scope>NUCLEOTIDE SEQUENCE</scope>
    <source>
        <strain evidence="3">SK3146</strain>
    </source>
</reference>
<dbReference type="RefSeq" id="WP_249862397.1">
    <property type="nucleotide sequence ID" value="NZ_CP027059.1"/>
</dbReference>